<dbReference type="EMBL" id="AFHG01000059">
    <property type="protein sequence ID" value="EGK70085.1"/>
    <property type="molecule type" value="Genomic_DNA"/>
</dbReference>
<dbReference type="Pfam" id="PF11749">
    <property type="entry name" value="DUF3305"/>
    <property type="match status" value="1"/>
</dbReference>
<comment type="caution">
    <text evidence="2">The sequence shown here is derived from an EMBL/GenBank/DDBJ whole genome shotgun (WGS) entry which is preliminary data.</text>
</comment>
<dbReference type="AlphaFoldDB" id="F5RIA3"/>
<keyword evidence="3" id="KW-1185">Reference proteome</keyword>
<evidence type="ECO:0000256" key="1">
    <source>
        <dbReference type="SAM" id="MobiDB-lite"/>
    </source>
</evidence>
<proteinExistence type="predicted"/>
<evidence type="ECO:0000313" key="2">
    <source>
        <dbReference type="EMBL" id="EGK70085.1"/>
    </source>
</evidence>
<dbReference type="STRING" id="1000565.METUNv1_04053"/>
<organism evidence="2 3">
    <name type="scientific">Methyloversatilis universalis (strain ATCC BAA-1314 / DSM 25237 / JCM 13912 / CCUG 52030 / FAM5)</name>
    <dbReference type="NCBI Taxonomy" id="1000565"/>
    <lineage>
        <taxon>Bacteria</taxon>
        <taxon>Pseudomonadati</taxon>
        <taxon>Pseudomonadota</taxon>
        <taxon>Betaproteobacteria</taxon>
        <taxon>Nitrosomonadales</taxon>
        <taxon>Sterolibacteriaceae</taxon>
        <taxon>Methyloversatilis</taxon>
    </lineage>
</organism>
<dbReference type="eggNOG" id="COG0746">
    <property type="taxonomic scope" value="Bacteria"/>
</dbReference>
<name>F5RIA3_METUF</name>
<feature type="region of interest" description="Disordered" evidence="1">
    <location>
        <begin position="126"/>
        <end position="163"/>
    </location>
</feature>
<sequence length="163" mass="18598">MERRVLHNKWTDHAWEARGLLPEGPESPDAPRVFAQSAESTQWIFPPLDLTLYTDEADNYLLNVTAAEPRIFVMWRPDEDFDPPVRPMQISASYGEAARWMDSGEKVDGLPMPADMRDWVEDFARRFQKPPEPRKPKRFAKTGDGNTHYGGVRAGAGGAERER</sequence>
<protein>
    <submittedName>
        <fullName evidence="2">Conserved protein associated with of molybdopterin-guanine dinucleotide biosynthesis</fullName>
    </submittedName>
</protein>
<evidence type="ECO:0000313" key="3">
    <source>
        <dbReference type="Proteomes" id="UP000005019"/>
    </source>
</evidence>
<accession>F5RIA3</accession>
<feature type="compositionally biased region" description="Gly residues" evidence="1">
    <location>
        <begin position="152"/>
        <end position="163"/>
    </location>
</feature>
<reference evidence="2 3" key="1">
    <citation type="journal article" date="2011" name="J. Bacteriol.">
        <title>Genome sequence of Methyloversatilis universalis FAM5T, a methylotrophic representative of the order Rhodocyclales.</title>
        <authorList>
            <person name="Kittichotirat W."/>
            <person name="Good N.M."/>
            <person name="Hall R."/>
            <person name="Bringel F."/>
            <person name="Lajus A."/>
            <person name="Medigue C."/>
            <person name="Smalley N.E."/>
            <person name="Beck D."/>
            <person name="Bumgarner R."/>
            <person name="Vuilleumier S."/>
            <person name="Kalyuzhnaya M.G."/>
        </authorList>
    </citation>
    <scope>NUCLEOTIDE SEQUENCE [LARGE SCALE GENOMIC DNA]</scope>
    <source>
        <strain evidence="3">ATCC BAA-1314 / JCM 13912 / FAM5</strain>
    </source>
</reference>
<dbReference type="InterPro" id="IPR021736">
    <property type="entry name" value="DUF3305"/>
</dbReference>
<gene>
    <name evidence="2" type="ORF">METUNv1_04053</name>
</gene>
<dbReference type="Proteomes" id="UP000005019">
    <property type="component" value="Unassembled WGS sequence"/>
</dbReference>
<dbReference type="OrthoDB" id="8526034at2"/>